<organism evidence="1 2">
    <name type="scientific">Flavobacterium polysaccharolyticum</name>
    <dbReference type="NCBI Taxonomy" id="3133148"/>
    <lineage>
        <taxon>Bacteria</taxon>
        <taxon>Pseudomonadati</taxon>
        <taxon>Bacteroidota</taxon>
        <taxon>Flavobacteriia</taxon>
        <taxon>Flavobacteriales</taxon>
        <taxon>Flavobacteriaceae</taxon>
        <taxon>Flavobacterium</taxon>
    </lineage>
</organism>
<sequence>QQFKKATDVLETGIDDVIENPVLETNFYIQLGETFNGLGDMAKKDFFFSKANQLVKEKK</sequence>
<evidence type="ECO:0000313" key="1">
    <source>
        <dbReference type="EMBL" id="MEM0578841.1"/>
    </source>
</evidence>
<evidence type="ECO:0000313" key="2">
    <source>
        <dbReference type="Proteomes" id="UP001468798"/>
    </source>
</evidence>
<comment type="caution">
    <text evidence="1">The sequence shown here is derived from an EMBL/GenBank/DDBJ whole genome shotgun (WGS) entry which is preliminary data.</text>
</comment>
<reference evidence="1 2" key="1">
    <citation type="submission" date="2024-03" db="EMBL/GenBank/DDBJ databases">
        <title>Two novel species of the genus Flavobacterium exhibiting potentially degradation of complex polysaccharides.</title>
        <authorList>
            <person name="Lian X."/>
        </authorList>
    </citation>
    <scope>NUCLEOTIDE SEQUENCE [LARGE SCALE GENOMIC DNA]</scope>
    <source>
        <strain evidence="1 2">N6</strain>
    </source>
</reference>
<gene>
    <name evidence="1" type="ORF">WFZ86_20270</name>
</gene>
<accession>A0ABU9NX79</accession>
<feature type="non-terminal residue" evidence="1">
    <location>
        <position position="1"/>
    </location>
</feature>
<dbReference type="Proteomes" id="UP001468798">
    <property type="component" value="Unassembled WGS sequence"/>
</dbReference>
<protein>
    <submittedName>
        <fullName evidence="1">Cytochrome C biosynthesis protein</fullName>
    </submittedName>
</protein>
<name>A0ABU9NX79_9FLAO</name>
<keyword evidence="2" id="KW-1185">Reference proteome</keyword>
<dbReference type="EMBL" id="JBCGDP010000107">
    <property type="protein sequence ID" value="MEM0578841.1"/>
    <property type="molecule type" value="Genomic_DNA"/>
</dbReference>
<proteinExistence type="predicted"/>